<dbReference type="InterPro" id="IPR000033">
    <property type="entry name" value="LDLR_classB_rpt"/>
</dbReference>
<protein>
    <recommendedName>
        <fullName evidence="3">3-hydroxyacyl-CoA dehydrogenase</fullName>
    </recommendedName>
</protein>
<dbReference type="Gene3D" id="2.120.10.30">
    <property type="entry name" value="TolB, C-terminal domain"/>
    <property type="match status" value="1"/>
</dbReference>
<comment type="caution">
    <text evidence="1">The sequence shown here is derived from an EMBL/GenBank/DDBJ whole genome shotgun (WGS) entry which is preliminary data.</text>
</comment>
<dbReference type="PANTHER" id="PTHR46513">
    <property type="entry name" value="VITELLOGENIN RECEPTOR-LIKE PROTEIN-RELATED-RELATED"/>
    <property type="match status" value="1"/>
</dbReference>
<dbReference type="RefSeq" id="WP_130147823.1">
    <property type="nucleotide sequence ID" value="NZ_SGSU01000020.1"/>
</dbReference>
<name>A0A4Q7ASK6_9GAMM</name>
<dbReference type="EMBL" id="SGSU01000020">
    <property type="protein sequence ID" value="RZG64780.1"/>
    <property type="molecule type" value="Genomic_DNA"/>
</dbReference>
<dbReference type="Proteomes" id="UP000293483">
    <property type="component" value="Unassembled WGS sequence"/>
</dbReference>
<dbReference type="STRING" id="202951.GCA_001485025_00776"/>
<organism evidence="1 2">
    <name type="scientific">Acinetobacter bouvetii</name>
    <dbReference type="NCBI Taxonomy" id="202951"/>
    <lineage>
        <taxon>Bacteria</taxon>
        <taxon>Pseudomonadati</taxon>
        <taxon>Pseudomonadota</taxon>
        <taxon>Gammaproteobacteria</taxon>
        <taxon>Moraxellales</taxon>
        <taxon>Moraxellaceae</taxon>
        <taxon>Acinetobacter</taxon>
    </lineage>
</organism>
<evidence type="ECO:0000313" key="1">
    <source>
        <dbReference type="EMBL" id="RZG64780.1"/>
    </source>
</evidence>
<dbReference type="SMART" id="SM00135">
    <property type="entry name" value="LY"/>
    <property type="match status" value="3"/>
</dbReference>
<dbReference type="SUPFAM" id="SSF63829">
    <property type="entry name" value="Calcium-dependent phosphotriesterase"/>
    <property type="match status" value="1"/>
</dbReference>
<sequence length="291" mass="32440">MEKLAVLDAFQQKVVFIHTSTGKIEYTIEQVGHADGLQMDKANGYLYWTDMGPNRNGEDFLHPDGAIYRSKLDGSARELLIGNGQICTPKQLQLDPETQYLYWCDREGASICRAKTDGSQLEKLVERNNSPIYPKNIHDQCVGIAIDKDRDHIYWTQKGPKKGGKGRIFRAGLNIPLGENALNRSDILTLLSDLPEPIDLEIDKANRILYWTDRGSEPNGNTLNCANITDDGLMNHRILANGFKEAIGLILGDSYIFVSDLSGCVYRINLDTLEKDVIYSGGEALTGIAIY</sequence>
<dbReference type="InterPro" id="IPR011042">
    <property type="entry name" value="6-blade_b-propeller_TolB-like"/>
</dbReference>
<gene>
    <name evidence="1" type="ORF">EXE25_15515</name>
</gene>
<dbReference type="AlphaFoldDB" id="A0A4Q7ASK6"/>
<reference evidence="1 2" key="1">
    <citation type="submission" date="2019-02" db="EMBL/GenBank/DDBJ databases">
        <title>The Batch Genome Submission of Acinetobacter spp. strains.</title>
        <authorList>
            <person name="Qin J."/>
            <person name="Hu Y."/>
            <person name="Ye H."/>
            <person name="Wei L."/>
            <person name="Feng Y."/>
            <person name="Zong Z."/>
        </authorList>
    </citation>
    <scope>NUCLEOTIDE SEQUENCE [LARGE SCALE GENOMIC DNA]</scope>
    <source>
        <strain evidence="1 2">WCHABo060081</strain>
    </source>
</reference>
<proteinExistence type="predicted"/>
<dbReference type="InterPro" id="IPR050778">
    <property type="entry name" value="Cueball_EGF_LRP_Nidogen"/>
</dbReference>
<accession>A0A4Q7ASK6</accession>
<evidence type="ECO:0008006" key="3">
    <source>
        <dbReference type="Google" id="ProtNLM"/>
    </source>
</evidence>
<evidence type="ECO:0000313" key="2">
    <source>
        <dbReference type="Proteomes" id="UP000293483"/>
    </source>
</evidence>